<evidence type="ECO:0000256" key="8">
    <source>
        <dbReference type="SAM" id="SignalP"/>
    </source>
</evidence>
<dbReference type="GO" id="GO:0016757">
    <property type="term" value="F:glycosyltransferase activity"/>
    <property type="evidence" value="ECO:0007669"/>
    <property type="project" value="TreeGrafter"/>
</dbReference>
<keyword evidence="3 7" id="KW-0812">Transmembrane</keyword>
<dbReference type="PANTHER" id="PTHR32044:SF80">
    <property type="entry name" value="XYLOGLUCAN GLYCOSYLTRANSFERASE 2-RELATED"/>
    <property type="match status" value="1"/>
</dbReference>
<evidence type="ECO:0000256" key="1">
    <source>
        <dbReference type="ARBA" id="ARBA00004308"/>
    </source>
</evidence>
<feature type="signal peptide" evidence="8">
    <location>
        <begin position="1"/>
        <end position="27"/>
    </location>
</feature>
<feature type="transmembrane region" description="Helical" evidence="7">
    <location>
        <begin position="316"/>
        <end position="336"/>
    </location>
</feature>
<keyword evidence="2" id="KW-0808">Transferase</keyword>
<proteinExistence type="predicted"/>
<reference evidence="9" key="1">
    <citation type="submission" date="2023-03" db="EMBL/GenBank/DDBJ databases">
        <authorList>
            <person name="Steffen K."/>
            <person name="Cardenas P."/>
        </authorList>
    </citation>
    <scope>NUCLEOTIDE SEQUENCE</scope>
</reference>
<feature type="transmembrane region" description="Helical" evidence="7">
    <location>
        <begin position="348"/>
        <end position="368"/>
    </location>
</feature>
<sequence length="495" mass="53961">MRAGSASRGLSAVASGTLLLLLPFALREIGPGRGSLAMPGVTSGREREDWEGSLPRVTVHSSHGRQRARAWRRRLIDAAARLRYPSDRLEIQLLDDSTDGTSERAALCVDRWRRQGVDIRHLKRDGRAGFKAGALAGGLEQARGDFLLILDADFVARPDLIHRLLGPFLDPKVGMVQARWDHLNEGESQLTRCQAQLLDAHFFFEQGGRWAAGRFLNFNGTAGMWRREALEEAGGWSADTLTEDLDASYRAQMAGWRFVFRPLVGVPAELPGTVRDLELQQKRWAQGGIQTARKVLPKLLGGPWPLGIKWEAAVHLLGHLAHPLTLVLAVLIVPSALARKSLGLDGWLVVDVLVFLGATASFLVFFAAAARRRGRAWRHLIPTAALTLALGIGLGATVSRAVVRGAVGRAHDPFQRTPETRGGRAPVREPSRTDGRADQGGTPRLDARQRVDRDTAGALAKSPLRRALRFGIRLAGSRGPVACEEVGLPLRGRTS</sequence>
<dbReference type="Proteomes" id="UP001174909">
    <property type="component" value="Unassembled WGS sequence"/>
</dbReference>
<evidence type="ECO:0000256" key="6">
    <source>
        <dbReference type="SAM" id="MobiDB-lite"/>
    </source>
</evidence>
<comment type="caution">
    <text evidence="9">The sequence shown here is derived from an EMBL/GenBank/DDBJ whole genome shotgun (WGS) entry which is preliminary data.</text>
</comment>
<dbReference type="EMBL" id="CASHTH010000260">
    <property type="protein sequence ID" value="CAI7995888.1"/>
    <property type="molecule type" value="Genomic_DNA"/>
</dbReference>
<keyword evidence="10" id="KW-1185">Reference proteome</keyword>
<feature type="transmembrane region" description="Helical" evidence="7">
    <location>
        <begin position="380"/>
        <end position="403"/>
    </location>
</feature>
<dbReference type="InterPro" id="IPR029044">
    <property type="entry name" value="Nucleotide-diphossugar_trans"/>
</dbReference>
<keyword evidence="5 7" id="KW-0472">Membrane</keyword>
<dbReference type="SUPFAM" id="SSF53448">
    <property type="entry name" value="Nucleotide-diphospho-sugar transferases"/>
    <property type="match status" value="1"/>
</dbReference>
<name>A0AA35QYG3_GEOBA</name>
<dbReference type="PANTHER" id="PTHR32044">
    <property type="entry name" value="GLUCOMANNAN 4-BETA-MANNOSYLTRANSFERASE 9"/>
    <property type="match status" value="1"/>
</dbReference>
<dbReference type="AlphaFoldDB" id="A0AA35QYG3"/>
<evidence type="ECO:0000256" key="2">
    <source>
        <dbReference type="ARBA" id="ARBA00022679"/>
    </source>
</evidence>
<feature type="chain" id="PRO_5041224704" evidence="8">
    <location>
        <begin position="28"/>
        <end position="495"/>
    </location>
</feature>
<feature type="region of interest" description="Disordered" evidence="6">
    <location>
        <begin position="409"/>
        <end position="458"/>
    </location>
</feature>
<protein>
    <submittedName>
        <fullName evidence="9">Glucomannan 4-beta-mannosyltransferase 7</fullName>
    </submittedName>
</protein>
<gene>
    <name evidence="9" type="ORF">GBAR_LOCUS1780</name>
</gene>
<evidence type="ECO:0000256" key="3">
    <source>
        <dbReference type="ARBA" id="ARBA00022692"/>
    </source>
</evidence>
<keyword evidence="8" id="KW-0732">Signal</keyword>
<comment type="subcellular location">
    <subcellularLocation>
        <location evidence="1">Endomembrane system</location>
    </subcellularLocation>
</comment>
<dbReference type="Gene3D" id="3.90.550.10">
    <property type="entry name" value="Spore Coat Polysaccharide Biosynthesis Protein SpsA, Chain A"/>
    <property type="match status" value="1"/>
</dbReference>
<evidence type="ECO:0000313" key="9">
    <source>
        <dbReference type="EMBL" id="CAI7995888.1"/>
    </source>
</evidence>
<evidence type="ECO:0000256" key="4">
    <source>
        <dbReference type="ARBA" id="ARBA00022989"/>
    </source>
</evidence>
<evidence type="ECO:0000256" key="7">
    <source>
        <dbReference type="SAM" id="Phobius"/>
    </source>
</evidence>
<feature type="compositionally biased region" description="Basic and acidic residues" evidence="6">
    <location>
        <begin position="409"/>
        <end position="437"/>
    </location>
</feature>
<accession>A0AA35QYG3</accession>
<dbReference type="Pfam" id="PF13641">
    <property type="entry name" value="Glyco_tranf_2_3"/>
    <property type="match status" value="1"/>
</dbReference>
<dbReference type="GO" id="GO:0012505">
    <property type="term" value="C:endomembrane system"/>
    <property type="evidence" value="ECO:0007669"/>
    <property type="project" value="UniProtKB-SubCell"/>
</dbReference>
<evidence type="ECO:0000313" key="10">
    <source>
        <dbReference type="Proteomes" id="UP001174909"/>
    </source>
</evidence>
<keyword evidence="4 7" id="KW-1133">Transmembrane helix</keyword>
<organism evidence="9 10">
    <name type="scientific">Geodia barretti</name>
    <name type="common">Barrett's horny sponge</name>
    <dbReference type="NCBI Taxonomy" id="519541"/>
    <lineage>
        <taxon>Eukaryota</taxon>
        <taxon>Metazoa</taxon>
        <taxon>Porifera</taxon>
        <taxon>Demospongiae</taxon>
        <taxon>Heteroscleromorpha</taxon>
        <taxon>Tetractinellida</taxon>
        <taxon>Astrophorina</taxon>
        <taxon>Geodiidae</taxon>
        <taxon>Geodia</taxon>
    </lineage>
</organism>
<evidence type="ECO:0000256" key="5">
    <source>
        <dbReference type="ARBA" id="ARBA00023136"/>
    </source>
</evidence>
<feature type="compositionally biased region" description="Basic and acidic residues" evidence="6">
    <location>
        <begin position="445"/>
        <end position="455"/>
    </location>
</feature>